<dbReference type="InterPro" id="IPR015943">
    <property type="entry name" value="WD40/YVTN_repeat-like_dom_sf"/>
</dbReference>
<dbReference type="Gene3D" id="2.130.10.10">
    <property type="entry name" value="YVTN repeat-like/Quinoprotein amine dehydrogenase"/>
    <property type="match status" value="1"/>
</dbReference>
<sequence length="341" mass="36932">MSLIAGSYEKFIWGYKLRQPKTTTSTDQTLTLTPQFSYAAHVSPIKSVAVAGVVAASSAGDDTVKLYDLSTSSELGSLLLETSVNSLSFFTPPSLSSFPRNLFAAADDGSFSIFDVDPFVLLQTIQVHKKGINHLCVHPSGKLALTVGRDSCFAMVNLVRGRRSYNCRLEKEANIVEYCSDGGRFFMASDEKITVHEAEDAKIVGEFECSKRVLCAASGESGLIFTGGEDRAITAWDTVSGKIAYSIEDAHKSRVKGIVVLSRDVNSGAAEDPFLLASASSDGVIRVWDVRMTNKEKSKPLSEANTKSRLTCLAGSSIKSLKKLQLKKDTLEKNAVEMEES</sequence>
<evidence type="ECO:0000256" key="4">
    <source>
        <dbReference type="PROSITE-ProRule" id="PRU00221"/>
    </source>
</evidence>
<dbReference type="RefSeq" id="XP_021847208.1">
    <property type="nucleotide sequence ID" value="XM_021991516.2"/>
</dbReference>
<dbReference type="Proteomes" id="UP000813463">
    <property type="component" value="Chromosome 5"/>
</dbReference>
<keyword evidence="5" id="KW-1185">Reference proteome</keyword>
<dbReference type="InterPro" id="IPR051959">
    <property type="entry name" value="PAK1-Kinase_Regulator"/>
</dbReference>
<dbReference type="PANTHER" id="PTHR44675:SF1">
    <property type="entry name" value="P21-ACTIVATED PROTEIN KINASE-INTERACTING PROTEIN 1"/>
    <property type="match status" value="1"/>
</dbReference>
<dbReference type="GO" id="GO:0000463">
    <property type="term" value="P:maturation of LSU-rRNA from tricistronic rRNA transcript (SSU-rRNA, 5.8S rRNA, LSU-rRNA)"/>
    <property type="evidence" value="ECO:0000318"/>
    <property type="project" value="GO_Central"/>
</dbReference>
<dbReference type="InterPro" id="IPR036322">
    <property type="entry name" value="WD40_repeat_dom_sf"/>
</dbReference>
<gene>
    <name evidence="6" type="primary">LOC110786935</name>
</gene>
<dbReference type="SMART" id="SM00320">
    <property type="entry name" value="WD40"/>
    <property type="match status" value="5"/>
</dbReference>
<dbReference type="GO" id="GO:0004860">
    <property type="term" value="F:protein kinase inhibitor activity"/>
    <property type="evidence" value="ECO:0000318"/>
    <property type="project" value="GO_Central"/>
</dbReference>
<evidence type="ECO:0000256" key="2">
    <source>
        <dbReference type="ARBA" id="ARBA00022574"/>
    </source>
</evidence>
<dbReference type="GO" id="GO:0005730">
    <property type="term" value="C:nucleolus"/>
    <property type="evidence" value="ECO:0000318"/>
    <property type="project" value="GO_Central"/>
</dbReference>
<dbReference type="InterPro" id="IPR019775">
    <property type="entry name" value="WD40_repeat_CS"/>
</dbReference>
<evidence type="ECO:0000256" key="1">
    <source>
        <dbReference type="ARBA" id="ARBA00022517"/>
    </source>
</evidence>
<reference evidence="6" key="2">
    <citation type="submission" date="2025-08" db="UniProtKB">
        <authorList>
            <consortium name="RefSeq"/>
        </authorList>
    </citation>
    <scope>IDENTIFICATION</scope>
    <source>
        <tissue evidence="6">Leaf</tissue>
    </source>
</reference>
<evidence type="ECO:0000256" key="3">
    <source>
        <dbReference type="ARBA" id="ARBA00022737"/>
    </source>
</evidence>
<evidence type="ECO:0000313" key="5">
    <source>
        <dbReference type="Proteomes" id="UP000813463"/>
    </source>
</evidence>
<accession>A0A9R0JUN4</accession>
<keyword evidence="3" id="KW-0677">Repeat</keyword>
<keyword evidence="2 4" id="KW-0853">WD repeat</keyword>
<dbReference type="InterPro" id="IPR001680">
    <property type="entry name" value="WD40_rpt"/>
</dbReference>
<dbReference type="SUPFAM" id="SSF50978">
    <property type="entry name" value="WD40 repeat-like"/>
    <property type="match status" value="1"/>
</dbReference>
<protein>
    <recommendedName>
        <fullName evidence="7">Anaphase-promoting complex subunit 4 WD40 domain-containing protein</fullName>
    </recommendedName>
</protein>
<dbReference type="PROSITE" id="PS00678">
    <property type="entry name" value="WD_REPEATS_1"/>
    <property type="match status" value="1"/>
</dbReference>
<dbReference type="PROSITE" id="PS50082">
    <property type="entry name" value="WD_REPEATS_2"/>
    <property type="match status" value="1"/>
</dbReference>
<dbReference type="InterPro" id="IPR020472">
    <property type="entry name" value="WD40_PAC1"/>
</dbReference>
<dbReference type="PRINTS" id="PR00320">
    <property type="entry name" value="GPROTEINBRPT"/>
</dbReference>
<dbReference type="PANTHER" id="PTHR44675">
    <property type="entry name" value="PAK1 INTERACTING PROTEIN 1"/>
    <property type="match status" value="1"/>
</dbReference>
<dbReference type="GeneID" id="110786935"/>
<organism evidence="5 6">
    <name type="scientific">Spinacia oleracea</name>
    <name type="common">Spinach</name>
    <dbReference type="NCBI Taxonomy" id="3562"/>
    <lineage>
        <taxon>Eukaryota</taxon>
        <taxon>Viridiplantae</taxon>
        <taxon>Streptophyta</taxon>
        <taxon>Embryophyta</taxon>
        <taxon>Tracheophyta</taxon>
        <taxon>Spermatophyta</taxon>
        <taxon>Magnoliopsida</taxon>
        <taxon>eudicotyledons</taxon>
        <taxon>Gunneridae</taxon>
        <taxon>Pentapetalae</taxon>
        <taxon>Caryophyllales</taxon>
        <taxon>Chenopodiaceae</taxon>
        <taxon>Chenopodioideae</taxon>
        <taxon>Anserineae</taxon>
        <taxon>Spinacia</taxon>
    </lineage>
</organism>
<dbReference type="KEGG" id="soe:110786935"/>
<feature type="repeat" description="WD" evidence="4">
    <location>
        <begin position="275"/>
        <end position="298"/>
    </location>
</feature>
<evidence type="ECO:0008006" key="7">
    <source>
        <dbReference type="Google" id="ProtNLM"/>
    </source>
</evidence>
<dbReference type="AlphaFoldDB" id="A0A9R0JUN4"/>
<dbReference type="Pfam" id="PF00400">
    <property type="entry name" value="WD40"/>
    <property type="match status" value="2"/>
</dbReference>
<reference evidence="5" key="1">
    <citation type="journal article" date="2021" name="Nat. Commun.">
        <title>Genomic analyses provide insights into spinach domestication and the genetic basis of agronomic traits.</title>
        <authorList>
            <person name="Cai X."/>
            <person name="Sun X."/>
            <person name="Xu C."/>
            <person name="Sun H."/>
            <person name="Wang X."/>
            <person name="Ge C."/>
            <person name="Zhang Z."/>
            <person name="Wang Q."/>
            <person name="Fei Z."/>
            <person name="Jiao C."/>
            <person name="Wang Q."/>
        </authorList>
    </citation>
    <scope>NUCLEOTIDE SEQUENCE [LARGE SCALE GENOMIC DNA]</scope>
    <source>
        <strain evidence="5">cv. Varoflay</strain>
    </source>
</reference>
<dbReference type="OrthoDB" id="308449at2759"/>
<keyword evidence="1" id="KW-0690">Ribosome biogenesis</keyword>
<proteinExistence type="predicted"/>
<evidence type="ECO:0000313" key="6">
    <source>
        <dbReference type="RefSeq" id="XP_021847208.1"/>
    </source>
</evidence>
<name>A0A9R0JUN4_SPIOL</name>